<evidence type="ECO:0000313" key="6">
    <source>
        <dbReference type="Proteomes" id="UP001163328"/>
    </source>
</evidence>
<dbReference type="PANTHER" id="PTHR48105">
    <property type="entry name" value="THIOREDOXIN REDUCTASE 1-RELATED-RELATED"/>
    <property type="match status" value="1"/>
</dbReference>
<feature type="domain" description="FAD/NAD(P)-binding" evidence="4">
    <location>
        <begin position="3"/>
        <end position="155"/>
    </location>
</feature>
<keyword evidence="1" id="KW-0285">Flavoprotein</keyword>
<evidence type="ECO:0000256" key="1">
    <source>
        <dbReference type="ARBA" id="ARBA00022630"/>
    </source>
</evidence>
<dbReference type="InterPro" id="IPR036188">
    <property type="entry name" value="FAD/NAD-bd_sf"/>
</dbReference>
<feature type="transmembrane region" description="Helical" evidence="3">
    <location>
        <begin position="6"/>
        <end position="24"/>
    </location>
</feature>
<evidence type="ECO:0000259" key="4">
    <source>
        <dbReference type="Pfam" id="PF07992"/>
    </source>
</evidence>
<dbReference type="InterPro" id="IPR050097">
    <property type="entry name" value="Ferredoxin-NADP_redctase_2"/>
</dbReference>
<dbReference type="InterPro" id="IPR023753">
    <property type="entry name" value="FAD/NAD-binding_dom"/>
</dbReference>
<evidence type="ECO:0000313" key="5">
    <source>
        <dbReference type="EMBL" id="UYW00791.1"/>
    </source>
</evidence>
<dbReference type="Gene3D" id="3.50.50.60">
    <property type="entry name" value="FAD/NAD(P)-binding domain"/>
    <property type="match status" value="1"/>
</dbReference>
<evidence type="ECO:0000256" key="2">
    <source>
        <dbReference type="ARBA" id="ARBA00023002"/>
    </source>
</evidence>
<proteinExistence type="predicted"/>
<dbReference type="Proteomes" id="UP001163328">
    <property type="component" value="Chromosome"/>
</dbReference>
<dbReference type="SUPFAM" id="SSF51905">
    <property type="entry name" value="FAD/NAD(P)-binding domain"/>
    <property type="match status" value="1"/>
</dbReference>
<feature type="transmembrane region" description="Helical" evidence="3">
    <location>
        <begin position="213"/>
        <end position="235"/>
    </location>
</feature>
<sequence>MIYDALIIGGSVAGISCALVLGSASKKPFMADKKIGVLAHQRASALQDGLYNNAFGIPAGTLGADLLVNSLDQLKNTYPQIDCIENEKVIKVEKTTNQTFLVHTNKNEVYESRLLVIATGNSAFTIEGLEDFVIDHQKSIPSKNRIQLKNNDHLVTQGIYVAGTLAGHRSQLAIAAGSGAMVATDILVLWNDGNETHAHDSIRLKNKKTPENFGSFLFYIKLVNFCSCNVFINFVY</sequence>
<dbReference type="Pfam" id="PF07992">
    <property type="entry name" value="Pyr_redox_2"/>
    <property type="match status" value="1"/>
</dbReference>
<dbReference type="EMBL" id="CP081495">
    <property type="protein sequence ID" value="UYW00791.1"/>
    <property type="molecule type" value="Genomic_DNA"/>
</dbReference>
<protein>
    <submittedName>
        <fullName evidence="5">FAD-dependent oxidoreductase</fullName>
    </submittedName>
</protein>
<organism evidence="5 6">
    <name type="scientific">Flavobacterium agricola</name>
    <dbReference type="NCBI Taxonomy" id="2870839"/>
    <lineage>
        <taxon>Bacteria</taxon>
        <taxon>Pseudomonadati</taxon>
        <taxon>Bacteroidota</taxon>
        <taxon>Flavobacteriia</taxon>
        <taxon>Flavobacteriales</taxon>
        <taxon>Flavobacteriaceae</taxon>
        <taxon>Flavobacterium</taxon>
    </lineage>
</organism>
<keyword evidence="3" id="KW-1133">Transmembrane helix</keyword>
<evidence type="ECO:0000256" key="3">
    <source>
        <dbReference type="SAM" id="Phobius"/>
    </source>
</evidence>
<accession>A0ABY6LWY7</accession>
<keyword evidence="3" id="KW-0812">Transmembrane</keyword>
<gene>
    <name evidence="5" type="ORF">K5I29_09780</name>
</gene>
<keyword evidence="3" id="KW-0472">Membrane</keyword>
<reference evidence="5" key="1">
    <citation type="submission" date="2021-08" db="EMBL/GenBank/DDBJ databases">
        <title>Flavobacterium sp. strain CC-SYL302.</title>
        <authorList>
            <person name="Lin S.-Y."/>
            <person name="Lee T.-H."/>
            <person name="Young C.-C."/>
        </authorList>
    </citation>
    <scope>NUCLEOTIDE SEQUENCE</scope>
    <source>
        <strain evidence="5">CC-SYL302</strain>
    </source>
</reference>
<name>A0ABY6LWY7_9FLAO</name>
<keyword evidence="6" id="KW-1185">Reference proteome</keyword>
<keyword evidence="2" id="KW-0560">Oxidoreductase</keyword>